<dbReference type="Pfam" id="PF00512">
    <property type="entry name" value="HisKA"/>
    <property type="match status" value="1"/>
</dbReference>
<keyword evidence="4" id="KW-0808">Transferase</keyword>
<feature type="modified residue" description="4-aspartylphosphate" evidence="6">
    <location>
        <position position="61"/>
    </location>
</feature>
<dbReference type="AlphaFoldDB" id="A0AAU8JE61"/>
<dbReference type="EMBL" id="CP159837">
    <property type="protein sequence ID" value="XCM36465.1"/>
    <property type="molecule type" value="Genomic_DNA"/>
</dbReference>
<evidence type="ECO:0000259" key="7">
    <source>
        <dbReference type="PROSITE" id="PS50109"/>
    </source>
</evidence>
<dbReference type="InterPro" id="IPR036097">
    <property type="entry name" value="HisK_dim/P_sf"/>
</dbReference>
<dbReference type="InterPro" id="IPR004358">
    <property type="entry name" value="Sig_transdc_His_kin-like_C"/>
</dbReference>
<evidence type="ECO:0000256" key="3">
    <source>
        <dbReference type="ARBA" id="ARBA00022553"/>
    </source>
</evidence>
<proteinExistence type="predicted"/>
<dbReference type="InterPro" id="IPR003661">
    <property type="entry name" value="HisK_dim/P_dom"/>
</dbReference>
<evidence type="ECO:0000259" key="8">
    <source>
        <dbReference type="PROSITE" id="PS50110"/>
    </source>
</evidence>
<sequence length="366" mass="40719">METTQNTQEKKTILVVDDTPDNLAFISGLLKDTFRVKVANNGEKGLAIAQSDNPPDLILLDIMMPGMDGYEVCRQLKANVRSREIPVIFLTAKSEIEDERKGLELGSADYITKPVSPPILLARVNTQLTLKASLDNLRDLLQFREDMVNMIVHDLRNPISMILPTVDLLLTYPNLAPEKRQKSLERIFYGAQQLRRLVDDLLLRAKLEANKLVLDYQDVDICEICASAVADLEVSAADKHLQLIIKTPEVNDRTVKVDPMLFRRAIDNLLSNAIKFSPQNSEITLLVDYPKERGAKVQVADLGPGVNENLRQGIFEKYEIGTLMKGVSQIGLGLAFCKLVVDAHGGNITVTDNTPNGSIFTIEINN</sequence>
<feature type="domain" description="Histidine kinase" evidence="7">
    <location>
        <begin position="150"/>
        <end position="366"/>
    </location>
</feature>
<dbReference type="InterPro" id="IPR005467">
    <property type="entry name" value="His_kinase_dom"/>
</dbReference>
<protein>
    <recommendedName>
        <fullName evidence="2">histidine kinase</fullName>
        <ecNumber evidence="2">2.7.13.3</ecNumber>
    </recommendedName>
</protein>
<dbReference type="CDD" id="cd00075">
    <property type="entry name" value="HATPase"/>
    <property type="match status" value="1"/>
</dbReference>
<gene>
    <name evidence="9" type="ORF">ABWT76_005226</name>
</gene>
<dbReference type="PROSITE" id="PS50110">
    <property type="entry name" value="RESPONSE_REGULATORY"/>
    <property type="match status" value="1"/>
</dbReference>
<dbReference type="Gene3D" id="1.10.287.130">
    <property type="match status" value="1"/>
</dbReference>
<dbReference type="CDD" id="cd00082">
    <property type="entry name" value="HisKA"/>
    <property type="match status" value="1"/>
</dbReference>
<organism evidence="9">
    <name type="scientific">Planktothricoides raciborskii GIHE-MW2</name>
    <dbReference type="NCBI Taxonomy" id="2792601"/>
    <lineage>
        <taxon>Bacteria</taxon>
        <taxon>Bacillati</taxon>
        <taxon>Cyanobacteriota</taxon>
        <taxon>Cyanophyceae</taxon>
        <taxon>Oscillatoriophycideae</taxon>
        <taxon>Oscillatoriales</taxon>
        <taxon>Oscillatoriaceae</taxon>
        <taxon>Planktothricoides</taxon>
    </lineage>
</organism>
<comment type="catalytic activity">
    <reaction evidence="1">
        <text>ATP + protein L-histidine = ADP + protein N-phospho-L-histidine.</text>
        <dbReference type="EC" id="2.7.13.3"/>
    </reaction>
</comment>
<dbReference type="SMART" id="SM00387">
    <property type="entry name" value="HATPase_c"/>
    <property type="match status" value="1"/>
</dbReference>
<keyword evidence="5" id="KW-0902">Two-component regulatory system</keyword>
<dbReference type="RefSeq" id="WP_054467285.1">
    <property type="nucleotide sequence ID" value="NZ_CP159837.1"/>
</dbReference>
<name>A0AAU8JE61_9CYAN</name>
<dbReference type="PROSITE" id="PS50109">
    <property type="entry name" value="HIS_KIN"/>
    <property type="match status" value="1"/>
</dbReference>
<dbReference type="InterPro" id="IPR003594">
    <property type="entry name" value="HATPase_dom"/>
</dbReference>
<evidence type="ECO:0000256" key="6">
    <source>
        <dbReference type="PROSITE-ProRule" id="PRU00169"/>
    </source>
</evidence>
<evidence type="ECO:0000256" key="2">
    <source>
        <dbReference type="ARBA" id="ARBA00012438"/>
    </source>
</evidence>
<evidence type="ECO:0000256" key="5">
    <source>
        <dbReference type="ARBA" id="ARBA00023012"/>
    </source>
</evidence>
<keyword evidence="4" id="KW-0418">Kinase</keyword>
<evidence type="ECO:0000256" key="4">
    <source>
        <dbReference type="ARBA" id="ARBA00022777"/>
    </source>
</evidence>
<dbReference type="SUPFAM" id="SSF55874">
    <property type="entry name" value="ATPase domain of HSP90 chaperone/DNA topoisomerase II/histidine kinase"/>
    <property type="match status" value="1"/>
</dbReference>
<dbReference type="SUPFAM" id="SSF52172">
    <property type="entry name" value="CheY-like"/>
    <property type="match status" value="1"/>
</dbReference>
<accession>A0AAU8JE61</accession>
<dbReference type="PRINTS" id="PR00344">
    <property type="entry name" value="BCTRLSENSOR"/>
</dbReference>
<evidence type="ECO:0000313" key="9">
    <source>
        <dbReference type="EMBL" id="XCM36465.1"/>
    </source>
</evidence>
<dbReference type="GO" id="GO:0000155">
    <property type="term" value="F:phosphorelay sensor kinase activity"/>
    <property type="evidence" value="ECO:0007669"/>
    <property type="project" value="InterPro"/>
</dbReference>
<dbReference type="InterPro" id="IPR036890">
    <property type="entry name" value="HATPase_C_sf"/>
</dbReference>
<dbReference type="CDD" id="cd19920">
    <property type="entry name" value="REC_PA4781-like"/>
    <property type="match status" value="1"/>
</dbReference>
<dbReference type="PANTHER" id="PTHR43547">
    <property type="entry name" value="TWO-COMPONENT HISTIDINE KINASE"/>
    <property type="match status" value="1"/>
</dbReference>
<dbReference type="Gene3D" id="3.40.50.2300">
    <property type="match status" value="1"/>
</dbReference>
<dbReference type="SMART" id="SM00448">
    <property type="entry name" value="REC"/>
    <property type="match status" value="1"/>
</dbReference>
<dbReference type="Pfam" id="PF00072">
    <property type="entry name" value="Response_reg"/>
    <property type="match status" value="1"/>
</dbReference>
<dbReference type="InterPro" id="IPR011006">
    <property type="entry name" value="CheY-like_superfamily"/>
</dbReference>
<evidence type="ECO:0000256" key="1">
    <source>
        <dbReference type="ARBA" id="ARBA00000085"/>
    </source>
</evidence>
<dbReference type="EC" id="2.7.13.3" evidence="2"/>
<keyword evidence="3 6" id="KW-0597">Phosphoprotein</keyword>
<dbReference type="SUPFAM" id="SSF47384">
    <property type="entry name" value="Homodimeric domain of signal transducing histidine kinase"/>
    <property type="match status" value="1"/>
</dbReference>
<dbReference type="Gene3D" id="3.30.565.10">
    <property type="entry name" value="Histidine kinase-like ATPase, C-terminal domain"/>
    <property type="match status" value="1"/>
</dbReference>
<reference evidence="9" key="1">
    <citation type="submission" date="2024-07" db="EMBL/GenBank/DDBJ databases">
        <authorList>
            <person name="Kim Y.J."/>
            <person name="Jeong J.Y."/>
        </authorList>
    </citation>
    <scope>NUCLEOTIDE SEQUENCE</scope>
    <source>
        <strain evidence="9">GIHE-MW2</strain>
    </source>
</reference>
<dbReference type="SMART" id="SM00388">
    <property type="entry name" value="HisKA"/>
    <property type="match status" value="1"/>
</dbReference>
<dbReference type="Pfam" id="PF02518">
    <property type="entry name" value="HATPase_c"/>
    <property type="match status" value="1"/>
</dbReference>
<dbReference type="PANTHER" id="PTHR43547:SF2">
    <property type="entry name" value="HYBRID SIGNAL TRANSDUCTION HISTIDINE KINASE C"/>
    <property type="match status" value="1"/>
</dbReference>
<dbReference type="InterPro" id="IPR001789">
    <property type="entry name" value="Sig_transdc_resp-reg_receiver"/>
</dbReference>
<feature type="domain" description="Response regulatory" evidence="8">
    <location>
        <begin position="12"/>
        <end position="128"/>
    </location>
</feature>